<keyword evidence="2" id="KW-0812">Transmembrane</keyword>
<evidence type="ECO:0000256" key="2">
    <source>
        <dbReference type="SAM" id="Phobius"/>
    </source>
</evidence>
<feature type="transmembrane region" description="Helical" evidence="2">
    <location>
        <begin position="38"/>
        <end position="57"/>
    </location>
</feature>
<feature type="transmembrane region" description="Helical" evidence="2">
    <location>
        <begin position="72"/>
        <end position="89"/>
    </location>
</feature>
<feature type="transmembrane region" description="Helical" evidence="2">
    <location>
        <begin position="6"/>
        <end position="26"/>
    </location>
</feature>
<name>A0AAF0Z5H1_9MICO</name>
<sequence>MGGQSVLIQLILLAAVAVVAVLLTRSTAGARHQAIRRLALAAFVAAAVLSIAFPVWLSRAANFVGVGRGTDLLLYALVIAFLSSIATSHRRMNQMSRQITLLTRELTLSEARGSRTTTAASSPAASAASGPAEATGEVCDPPASRSATTGTTASAPGRASHGASEPEVP</sequence>
<keyword evidence="2" id="KW-1133">Transmembrane helix</keyword>
<dbReference type="AlphaFoldDB" id="A0AAF0Z5H1"/>
<dbReference type="InterPro" id="IPR019277">
    <property type="entry name" value="DUF2304"/>
</dbReference>
<evidence type="ECO:0000313" key="3">
    <source>
        <dbReference type="EMBL" id="WPF83187.1"/>
    </source>
</evidence>
<proteinExistence type="predicted"/>
<dbReference type="EMBL" id="CP138359">
    <property type="protein sequence ID" value="WPF83187.1"/>
    <property type="molecule type" value="Genomic_DNA"/>
</dbReference>
<organism evidence="3 4">
    <name type="scientific">Sanguibacter biliveldensis</name>
    <dbReference type="NCBI Taxonomy" id="3030830"/>
    <lineage>
        <taxon>Bacteria</taxon>
        <taxon>Bacillati</taxon>
        <taxon>Actinomycetota</taxon>
        <taxon>Actinomycetes</taxon>
        <taxon>Micrococcales</taxon>
        <taxon>Sanguibacteraceae</taxon>
        <taxon>Sanguibacter</taxon>
    </lineage>
</organism>
<dbReference type="RefSeq" id="WP_319159241.1">
    <property type="nucleotide sequence ID" value="NZ_CP138359.1"/>
</dbReference>
<gene>
    <name evidence="3" type="ORF">SANBI_000843</name>
</gene>
<evidence type="ECO:0000313" key="4">
    <source>
        <dbReference type="Proteomes" id="UP001304340"/>
    </source>
</evidence>
<reference evidence="4" key="1">
    <citation type="submission" date="2023-11" db="EMBL/GenBank/DDBJ databases">
        <authorList>
            <person name="Helweg L.P."/>
            <person name="Kiel A."/>
            <person name="Hitz F."/>
            <person name="Ruckert-Reed C."/>
            <person name="Busche T."/>
            <person name="Kaltschmidt B."/>
            <person name="Kaltschmidt C."/>
        </authorList>
    </citation>
    <scope>NUCLEOTIDE SEQUENCE [LARGE SCALE GENOMIC DNA]</scope>
    <source>
        <strain evidence="4">4.1</strain>
    </source>
</reference>
<feature type="compositionally biased region" description="Low complexity" evidence="1">
    <location>
        <begin position="112"/>
        <end position="160"/>
    </location>
</feature>
<keyword evidence="4" id="KW-1185">Reference proteome</keyword>
<dbReference type="KEGG" id="sbil:SANBI_000843"/>
<keyword evidence="2" id="KW-0472">Membrane</keyword>
<protein>
    <submittedName>
        <fullName evidence="3">DUF2304 domain-containing protein</fullName>
    </submittedName>
</protein>
<dbReference type="Pfam" id="PF10066">
    <property type="entry name" value="DUF2304"/>
    <property type="match status" value="1"/>
</dbReference>
<accession>A0AAF0Z5H1</accession>
<dbReference type="Proteomes" id="UP001304340">
    <property type="component" value="Chromosome"/>
</dbReference>
<evidence type="ECO:0000256" key="1">
    <source>
        <dbReference type="SAM" id="MobiDB-lite"/>
    </source>
</evidence>
<feature type="region of interest" description="Disordered" evidence="1">
    <location>
        <begin position="112"/>
        <end position="169"/>
    </location>
</feature>